<feature type="compositionally biased region" description="Low complexity" evidence="3">
    <location>
        <begin position="509"/>
        <end position="528"/>
    </location>
</feature>
<dbReference type="Gene3D" id="1.10.840.10">
    <property type="entry name" value="Ras guanine-nucleotide exchange factors catalytic domain"/>
    <property type="match status" value="1"/>
</dbReference>
<feature type="compositionally biased region" description="Basic residues" evidence="3">
    <location>
        <begin position="598"/>
        <end position="624"/>
    </location>
</feature>
<dbReference type="SMART" id="SM00147">
    <property type="entry name" value="RasGEF"/>
    <property type="match status" value="1"/>
</dbReference>
<protein>
    <submittedName>
        <fullName evidence="6">Guanine nucleotide exchange factor</fullName>
    </submittedName>
</protein>
<dbReference type="Gene3D" id="1.20.870.10">
    <property type="entry name" value="Son of sevenless (SoS) protein Chain: S domain 1"/>
    <property type="match status" value="1"/>
</dbReference>
<evidence type="ECO:0000313" key="7">
    <source>
        <dbReference type="Proteomes" id="UP001146793"/>
    </source>
</evidence>
<dbReference type="GO" id="GO:0005886">
    <property type="term" value="C:plasma membrane"/>
    <property type="evidence" value="ECO:0007669"/>
    <property type="project" value="TreeGrafter"/>
</dbReference>
<dbReference type="GO" id="GO:0005085">
    <property type="term" value="F:guanyl-nucleotide exchange factor activity"/>
    <property type="evidence" value="ECO:0007669"/>
    <property type="project" value="UniProtKB-KW"/>
</dbReference>
<evidence type="ECO:0000256" key="2">
    <source>
        <dbReference type="PROSITE-ProRule" id="PRU00168"/>
    </source>
</evidence>
<evidence type="ECO:0000256" key="1">
    <source>
        <dbReference type="ARBA" id="ARBA00022658"/>
    </source>
</evidence>
<feature type="region of interest" description="Disordered" evidence="3">
    <location>
        <begin position="75"/>
        <end position="279"/>
    </location>
</feature>
<organism evidence="6 7">
    <name type="scientific">Anaeramoeba flamelloides</name>
    <dbReference type="NCBI Taxonomy" id="1746091"/>
    <lineage>
        <taxon>Eukaryota</taxon>
        <taxon>Metamonada</taxon>
        <taxon>Anaeramoebidae</taxon>
        <taxon>Anaeramoeba</taxon>
    </lineage>
</organism>
<dbReference type="AlphaFoldDB" id="A0AAV7Z945"/>
<feature type="compositionally biased region" description="Basic and acidic residues" evidence="3">
    <location>
        <begin position="145"/>
        <end position="160"/>
    </location>
</feature>
<dbReference type="InterPro" id="IPR001895">
    <property type="entry name" value="RASGEF_cat_dom"/>
</dbReference>
<dbReference type="PROSITE" id="PS00720">
    <property type="entry name" value="RASGEF"/>
    <property type="match status" value="1"/>
</dbReference>
<comment type="caution">
    <text evidence="6">The sequence shown here is derived from an EMBL/GenBank/DDBJ whole genome shotgun (WGS) entry which is preliminary data.</text>
</comment>
<dbReference type="Proteomes" id="UP001146793">
    <property type="component" value="Unassembled WGS sequence"/>
</dbReference>
<dbReference type="InterPro" id="IPR000651">
    <property type="entry name" value="Ras-like_Gua-exchang_fac_N"/>
</dbReference>
<feature type="compositionally biased region" description="Basic residues" evidence="3">
    <location>
        <begin position="253"/>
        <end position="279"/>
    </location>
</feature>
<dbReference type="SUPFAM" id="SSF48366">
    <property type="entry name" value="Ras GEF"/>
    <property type="match status" value="1"/>
</dbReference>
<keyword evidence="1 2" id="KW-0344">Guanine-nucleotide releasing factor</keyword>
<sequence length="1184" mass="140626">MYLNLENTLPGSLYESEDREFSTDHKIRDSPKLMQYLTETNRMFFQNIPYQLPIYECEESSFGFSHYIPQFFENETEKEEKEKQREREREREREKEKEQEMVNEVKNKKNENKNINQKKKAKIKLNPFSKKKKKQPKTKTQTNKMENDQNKNVQSKKELSTHGTVSPKNKLQRKNSNLQKRRALSVTKEILIKPPIAENLQKDQNKKDNSTREKQAQNIETKNLNNNKPITSTNNTKNTNTNTNLNCQDQDKKKIKIKNKSKNKNKNKNNKKNLKQTKQYKSKLEKISFLKSKYFEENNLIKAWGSFIKNKKEAIDPFNDFQTRYQFVNEEKSKTNQLFRKKQDLLKLKGKLCQNGNENNYARNNSRIKNVEEILFQVLEKFEASPTILMVDSLSLSYLNKTNQNMPKHSPKKETKIITYNQIQPTRSSIKEDQQIGSKMLSRESWKAIDNGTDQLFLTDEQQAKHSKQQSKHYKHHSGPQKSVLNHQKQRILNGTEEMNELQKNIEINNNENSGNNNGNRHANNYQNSTRYSSDFQKTNKSKNKNSHNLTKSSSFTFLKRKTTSTKMTHSFSKNTISSFLFSNQSSENESLTNYSQKNKKRNKLKKIKRKTKKRKKFKKKKKQKEFAKYDESYFDQQFENAQIIQYEDLELYILNQYTDIDDHKLYHTQIKSGELDSLINEIIFGVGYDQAQNFQNNNNGELIDRFSFLLCFKSFVESAIELLELIIQKYNINEPIVITKEQLKYWKRNLLPSKQLKVLGFLFFWVRTFPYHFQSSISFRKIFLNFIKNEKNNKSIQIKKKCSEILIYLGLLESGQKINFFKQIWLQDNKKKYMGGFDEDDDTHENDDDDDLFENNEYYDSINDQTMKNINDFENYNNGDDYSYDYGNTSDYDRYADGDDDEHSKSSKGHDTKKKYTMFHEISNIKYPSPILNKIETKKQSFDFLKSNAQELARQFSLMDIKLFKKIHPNEFLDLSWSKGESSLEKTKNAPNIHKFIQRFNQNALLISTQILKYQTIEQRSKMVIHVIKIANWCYKLRNINTMMAILAALDSSPIHRLKKTWKHISQRHLNQLEKLKNITDKNFNFIKIRKIFEMGNCIPYLGIILSDLTFIYDGNQNKLQNNHINFQKYRKISKIVFQICKLQSSEFYFKRVKIIQKFLKNEKNFMNPNLLFQLSLEVEPRN</sequence>
<feature type="compositionally biased region" description="Polar residues" evidence="3">
    <location>
        <begin position="161"/>
        <end position="178"/>
    </location>
</feature>
<dbReference type="PANTHER" id="PTHR23113">
    <property type="entry name" value="GUANINE NUCLEOTIDE EXCHANGE FACTOR"/>
    <property type="match status" value="1"/>
</dbReference>
<dbReference type="CDD" id="cd06224">
    <property type="entry name" value="REM"/>
    <property type="match status" value="1"/>
</dbReference>
<dbReference type="PROSITE" id="PS50009">
    <property type="entry name" value="RASGEF_CAT"/>
    <property type="match status" value="1"/>
</dbReference>
<dbReference type="InterPro" id="IPR036964">
    <property type="entry name" value="RASGEF_cat_dom_sf"/>
</dbReference>
<feature type="compositionally biased region" description="Basic residues" evidence="3">
    <location>
        <begin position="465"/>
        <end position="479"/>
    </location>
</feature>
<accession>A0AAV7Z945</accession>
<dbReference type="InterPro" id="IPR019804">
    <property type="entry name" value="Ras_G-nucl-exch_fac_CS"/>
</dbReference>
<dbReference type="Pfam" id="PF00618">
    <property type="entry name" value="RasGEF_N"/>
    <property type="match status" value="1"/>
</dbReference>
<dbReference type="PANTHER" id="PTHR23113:SF368">
    <property type="entry name" value="CELL DIVISION CONTROL PROTEIN 25"/>
    <property type="match status" value="1"/>
</dbReference>
<feature type="compositionally biased region" description="Polar residues" evidence="3">
    <location>
        <begin position="588"/>
        <end position="597"/>
    </location>
</feature>
<feature type="compositionally biased region" description="Low complexity" evidence="3">
    <location>
        <begin position="223"/>
        <end position="246"/>
    </location>
</feature>
<feature type="domain" description="N-terminal Ras-GEF" evidence="5">
    <location>
        <begin position="667"/>
        <end position="811"/>
    </location>
</feature>
<dbReference type="Pfam" id="PF00617">
    <property type="entry name" value="RasGEF"/>
    <property type="match status" value="1"/>
</dbReference>
<feature type="region of interest" description="Disordered" evidence="3">
    <location>
        <begin position="509"/>
        <end position="553"/>
    </location>
</feature>
<feature type="compositionally biased region" description="Basic and acidic residues" evidence="3">
    <location>
        <begin position="78"/>
        <end position="112"/>
    </location>
</feature>
<dbReference type="InterPro" id="IPR023578">
    <property type="entry name" value="Ras_GEF_dom_sf"/>
</dbReference>
<feature type="compositionally biased region" description="Basic residues" evidence="3">
    <location>
        <begin position="116"/>
        <end position="137"/>
    </location>
</feature>
<evidence type="ECO:0000313" key="6">
    <source>
        <dbReference type="EMBL" id="KAJ3438563.1"/>
    </source>
</evidence>
<feature type="domain" description="Ras-GEF" evidence="4">
    <location>
        <begin position="949"/>
        <end position="1183"/>
    </location>
</feature>
<proteinExistence type="predicted"/>
<reference evidence="6" key="1">
    <citation type="submission" date="2022-08" db="EMBL/GenBank/DDBJ databases">
        <title>Novel sulphate-reducing endosymbionts in the free-living metamonad Anaeramoeba.</title>
        <authorList>
            <person name="Jerlstrom-Hultqvist J."/>
            <person name="Cepicka I."/>
            <person name="Gallot-Lavallee L."/>
            <person name="Salas-Leiva D."/>
            <person name="Curtis B.A."/>
            <person name="Zahonova K."/>
            <person name="Pipaliya S."/>
            <person name="Dacks J."/>
            <person name="Roger A.J."/>
        </authorList>
    </citation>
    <scope>NUCLEOTIDE SEQUENCE</scope>
    <source>
        <strain evidence="6">Busselton2</strain>
    </source>
</reference>
<dbReference type="EMBL" id="JANTQA010000032">
    <property type="protein sequence ID" value="KAJ3438563.1"/>
    <property type="molecule type" value="Genomic_DNA"/>
</dbReference>
<gene>
    <name evidence="6" type="ORF">M0812_14571</name>
</gene>
<evidence type="ECO:0000259" key="4">
    <source>
        <dbReference type="PROSITE" id="PS50009"/>
    </source>
</evidence>
<evidence type="ECO:0000259" key="5">
    <source>
        <dbReference type="PROSITE" id="PS50212"/>
    </source>
</evidence>
<evidence type="ECO:0000256" key="3">
    <source>
        <dbReference type="SAM" id="MobiDB-lite"/>
    </source>
</evidence>
<dbReference type="InterPro" id="IPR008937">
    <property type="entry name" value="Ras-like_GEF"/>
</dbReference>
<feature type="region of interest" description="Disordered" evidence="3">
    <location>
        <begin position="461"/>
        <end position="487"/>
    </location>
</feature>
<feature type="compositionally biased region" description="Basic and acidic residues" evidence="3">
    <location>
        <begin position="200"/>
        <end position="215"/>
    </location>
</feature>
<dbReference type="GO" id="GO:0007265">
    <property type="term" value="P:Ras protein signal transduction"/>
    <property type="evidence" value="ECO:0007669"/>
    <property type="project" value="TreeGrafter"/>
</dbReference>
<dbReference type="PROSITE" id="PS50212">
    <property type="entry name" value="RASGEF_NTER"/>
    <property type="match status" value="1"/>
</dbReference>
<dbReference type="CDD" id="cd00155">
    <property type="entry name" value="RasGEF"/>
    <property type="match status" value="1"/>
</dbReference>
<feature type="region of interest" description="Disordered" evidence="3">
    <location>
        <begin position="588"/>
        <end position="624"/>
    </location>
</feature>
<name>A0AAV7Z945_9EUKA</name>